<feature type="region of interest" description="Disordered" evidence="7">
    <location>
        <begin position="1488"/>
        <end position="1531"/>
    </location>
</feature>
<feature type="domain" description="Gem-associated protein 5 TPR" evidence="8">
    <location>
        <begin position="520"/>
        <end position="673"/>
    </location>
</feature>
<dbReference type="Pfam" id="PF23774">
    <property type="entry name" value="TPR_GEMI5"/>
    <property type="match status" value="1"/>
</dbReference>
<feature type="region of interest" description="Disordered" evidence="7">
    <location>
        <begin position="1008"/>
        <end position="1474"/>
    </location>
</feature>
<evidence type="ECO:0000256" key="6">
    <source>
        <dbReference type="ARBA" id="ARBA00023242"/>
    </source>
</evidence>
<feature type="region of interest" description="Disordered" evidence="7">
    <location>
        <begin position="704"/>
        <end position="728"/>
    </location>
</feature>
<evidence type="ECO:0000256" key="7">
    <source>
        <dbReference type="SAM" id="MobiDB-lite"/>
    </source>
</evidence>
<feature type="compositionally biased region" description="Basic and acidic residues" evidence="7">
    <location>
        <begin position="1168"/>
        <end position="1187"/>
    </location>
</feature>
<evidence type="ECO:0000313" key="10">
    <source>
        <dbReference type="Proteomes" id="UP000283841"/>
    </source>
</evidence>
<dbReference type="OrthoDB" id="7326421at2759"/>
<dbReference type="RefSeq" id="XP_028489729.1">
    <property type="nucleotide sequence ID" value="XM_028628720.1"/>
</dbReference>
<comment type="subcellular location">
    <subcellularLocation>
        <location evidence="1">Nucleus</location>
    </subcellularLocation>
</comment>
<feature type="compositionally biased region" description="Polar residues" evidence="7">
    <location>
        <begin position="894"/>
        <end position="916"/>
    </location>
</feature>
<feature type="compositionally biased region" description="Polar residues" evidence="7">
    <location>
        <begin position="419"/>
        <end position="433"/>
    </location>
</feature>
<feature type="compositionally biased region" description="Low complexity" evidence="7">
    <location>
        <begin position="443"/>
        <end position="459"/>
    </location>
</feature>
<feature type="compositionally biased region" description="Basic residues" evidence="7">
    <location>
        <begin position="1011"/>
        <end position="1022"/>
    </location>
</feature>
<dbReference type="InterPro" id="IPR034605">
    <property type="entry name" value="PGC-1"/>
</dbReference>
<feature type="region of interest" description="Disordered" evidence="7">
    <location>
        <begin position="1"/>
        <end position="29"/>
    </location>
</feature>
<feature type="compositionally biased region" description="Basic and acidic residues" evidence="7">
    <location>
        <begin position="1406"/>
        <end position="1422"/>
    </location>
</feature>
<reference evidence="9 10" key="1">
    <citation type="journal article" date="2018" name="Front. Microbiol.">
        <title>Genomic and genetic insights into a cosmopolitan fungus, Paecilomyces variotii (Eurotiales).</title>
        <authorList>
            <person name="Urquhart A.S."/>
            <person name="Mondo S.J."/>
            <person name="Makela M.R."/>
            <person name="Hane J.K."/>
            <person name="Wiebenga A."/>
            <person name="He G."/>
            <person name="Mihaltcheva S."/>
            <person name="Pangilinan J."/>
            <person name="Lipzen A."/>
            <person name="Barry K."/>
            <person name="de Vries R.P."/>
            <person name="Grigoriev I.V."/>
            <person name="Idnurm A."/>
        </authorList>
    </citation>
    <scope>NUCLEOTIDE SEQUENCE [LARGE SCALE GENOMIC DNA]</scope>
    <source>
        <strain evidence="9 10">CBS 101075</strain>
    </source>
</reference>
<dbReference type="VEuPathDB" id="FungiDB:C8Q69DRAFT_441133"/>
<accession>A0A443I7K9</accession>
<keyword evidence="6" id="KW-0539">Nucleus</keyword>
<organism evidence="9 10">
    <name type="scientific">Byssochlamys spectabilis</name>
    <name type="common">Paecilomyces variotii</name>
    <dbReference type="NCBI Taxonomy" id="264951"/>
    <lineage>
        <taxon>Eukaryota</taxon>
        <taxon>Fungi</taxon>
        <taxon>Dikarya</taxon>
        <taxon>Ascomycota</taxon>
        <taxon>Pezizomycotina</taxon>
        <taxon>Eurotiomycetes</taxon>
        <taxon>Eurotiomycetidae</taxon>
        <taxon>Eurotiales</taxon>
        <taxon>Thermoascaceae</taxon>
        <taxon>Paecilomyces</taxon>
    </lineage>
</organism>
<dbReference type="SUPFAM" id="SSF50978">
    <property type="entry name" value="WD40 repeat-like"/>
    <property type="match status" value="1"/>
</dbReference>
<feature type="compositionally biased region" description="Basic and acidic residues" evidence="7">
    <location>
        <begin position="362"/>
        <end position="388"/>
    </location>
</feature>
<dbReference type="GO" id="GO:0045944">
    <property type="term" value="P:positive regulation of transcription by RNA polymerase II"/>
    <property type="evidence" value="ECO:0007669"/>
    <property type="project" value="TreeGrafter"/>
</dbReference>
<protein>
    <submittedName>
        <fullName evidence="9">WD domain, G-beta repeat protein</fullName>
    </submittedName>
</protein>
<dbReference type="InterPro" id="IPR056421">
    <property type="entry name" value="TPR_GEMI5"/>
</dbReference>
<dbReference type="GeneID" id="39597997"/>
<feature type="compositionally biased region" description="Polar residues" evidence="7">
    <location>
        <begin position="714"/>
        <end position="728"/>
    </location>
</feature>
<feature type="region of interest" description="Disordered" evidence="7">
    <location>
        <begin position="341"/>
        <end position="470"/>
    </location>
</feature>
<keyword evidence="4" id="KW-0805">Transcription regulation</keyword>
<evidence type="ECO:0000256" key="2">
    <source>
        <dbReference type="ARBA" id="ARBA00022553"/>
    </source>
</evidence>
<feature type="compositionally biased region" description="Basic and acidic residues" evidence="7">
    <location>
        <begin position="1275"/>
        <end position="1292"/>
    </location>
</feature>
<evidence type="ECO:0000256" key="1">
    <source>
        <dbReference type="ARBA" id="ARBA00004123"/>
    </source>
</evidence>
<feature type="region of interest" description="Disordered" evidence="7">
    <location>
        <begin position="1587"/>
        <end position="1628"/>
    </location>
</feature>
<feature type="compositionally biased region" description="Basic and acidic residues" evidence="7">
    <location>
        <begin position="1560"/>
        <end position="1572"/>
    </location>
</feature>
<evidence type="ECO:0000256" key="4">
    <source>
        <dbReference type="ARBA" id="ARBA00023015"/>
    </source>
</evidence>
<gene>
    <name evidence="9" type="ORF">C8Q69DRAFT_441133</name>
</gene>
<dbReference type="Gene3D" id="2.130.10.10">
    <property type="entry name" value="YVTN repeat-like/Quinoprotein amine dehydrogenase"/>
    <property type="match status" value="1"/>
</dbReference>
<feature type="region of interest" description="Disordered" evidence="7">
    <location>
        <begin position="741"/>
        <end position="763"/>
    </location>
</feature>
<feature type="compositionally biased region" description="Polar residues" evidence="7">
    <location>
        <begin position="927"/>
        <end position="995"/>
    </location>
</feature>
<dbReference type="FunFam" id="2.130.10.10:FF:000577">
    <property type="entry name" value="WD domain G-beta repeat protein"/>
    <property type="match status" value="1"/>
</dbReference>
<name>A0A443I7K9_BYSSP</name>
<feature type="compositionally biased region" description="Low complexity" evidence="7">
    <location>
        <begin position="1349"/>
        <end position="1359"/>
    </location>
</feature>
<keyword evidence="10" id="KW-1185">Reference proteome</keyword>
<dbReference type="Proteomes" id="UP000283841">
    <property type="component" value="Unassembled WGS sequence"/>
</dbReference>
<feature type="compositionally biased region" description="Basic residues" evidence="7">
    <location>
        <begin position="1115"/>
        <end position="1133"/>
    </location>
</feature>
<feature type="compositionally biased region" description="Low complexity" evidence="7">
    <location>
        <begin position="402"/>
        <end position="417"/>
    </location>
</feature>
<feature type="compositionally biased region" description="Basic and acidic residues" evidence="7">
    <location>
        <begin position="1197"/>
        <end position="1215"/>
    </location>
</feature>
<dbReference type="GO" id="GO:0003712">
    <property type="term" value="F:transcription coregulator activity"/>
    <property type="evidence" value="ECO:0007669"/>
    <property type="project" value="InterPro"/>
</dbReference>
<evidence type="ECO:0000259" key="8">
    <source>
        <dbReference type="Pfam" id="PF23774"/>
    </source>
</evidence>
<dbReference type="GO" id="GO:0005634">
    <property type="term" value="C:nucleus"/>
    <property type="evidence" value="ECO:0007669"/>
    <property type="project" value="UniProtKB-SubCell"/>
</dbReference>
<sequence length="1628" mass="178469">MAGVSLQEVLPSDSVSSTSIPMTPQSQISDPFEPCASTASLFLYAQGPVILSLHHDTLAVERRFTQHGENIDFISVDNVSERGAGRLVVSYDVGQTAIVWDLFTGSEIARFASFEHLRVAAWMRNGTVAFGNGKGEIILFEPSTSEHKSISTISDPITALAPLADCQTHAIGYQNGSILLATLQPKFAILHALTIPRDPSPVVGLAWHASSSKQKSDMLATQTDDGDLRIWSVSKPPGNDAPRVIRALRRSEIYSLGPKWIAWSKNGRVVQYMDREIWAWDVRTKRVTYEPIPTIDDIRGVANYGPTASLFTLGPNHTVQQYDLEYLAMVASVQHVPIEMPPPLEVPRQASNSNPSLQAPADIKEDIPNTRQKQHEVDPIIGAPEKRAQTASPGSTKSRTNSMSSGASSGAGRGAFSPISKSGRSGTTFSLTSGGNGPIPRQTSTSIAYTSSVSTSSATGNRSGSRLKNEVFRSPVDQPLDDLFPFIRARLNDVPYKQQPALDEAHLTADDLRKRMLSLVFGWDNDIEELIRAELDQHVPNSRNAILLSRWLGNVDPDQTTSMMSSGSISATDWMLLALSQMSGQAQSNKIGQAFVQRLLESGDIHTSATILLGLGDRNDAIEVYVSRNRFLEAILMTCLLMPSDWQRQSYLVRRWGEHVVQDSRQLAIRCFMCTGVEPSDPWTSPSAPQVDTFPNLHEQKLSIETATDKNGPPSKTQTPSENNSRLTVKNSPLKLITSFGPQGNSSFRFPGLKSDDGTPTNAPGITPIAESAVGESAFSPGGLGHFIPKSARSLDATLSARTVTPGGYARRRLPSIGETPIDVQPPAFPPPKSLPTPVDSGSDKEKADKSDGDDGLRKNQVKEGSQQDKKPQEEPLLLLPSVRYEPGKETIERSPQTAVQTTAKESGTMERSSSPPVAVLDIQIESPENSNDFQSQSDLQSNEPFRQVDYSSADTGVPHSQTPFQYQSDATSDARSPASTLHSYRSMKSPSISGRSLDQYISSLDEANYHARHRAQTPRGRRNTDADGSSRVPGRQRSASREARGRTDDRPVLPPPRSPSSPVFMSLDKFSRYNTSTDSFEGTYGARSDISKPRSRSRLRNGSSRIRTSSTAERRHRYPSKNKGSSRNRSRQSSRDPPGRNRSSERDAFAFTLPARPTSPSVQDSNARLEPHFEESLRLVSIDRERRQSRHRSSSRRPERGTSARRETSPDRRLPIPRSGSPQPRERDASIRRDLDRRTRERSVDSRWQIPSDGVSGGESRRPTPAPRTAKGSALERTRKELAAAELEARRLSLARRPSAPNIPLPGEIHHTKSASDSPPFTAGSFNQRAQAKSRTGTNNSSPEYPNSSDSGSSKRSSGVPIGLPATPKAMRLPKYSSDLPPDAPAVPEISDDAATSPGPTSPDQPERLGRSRYAPSEKFEIGIPADLPAHPYYKPEIPRSRSTSRTRFPGHYRQNSRDWGVHGSPTYGSSPSVTVSIEETLANSMQEAGSTDAQNPPLIPELQHLNQPLPPPPAPGSREGQSPQNSTGTIDIAIDNDILAKSFPRAMTAAPTMTADSKPTREQRRMSFDHRRGRSINESFASKIRNFTDRMRSTSRNRYARSPPVDSSEQVSPYESIQITSYDNRL</sequence>
<feature type="region of interest" description="Disordered" evidence="7">
    <location>
        <begin position="1550"/>
        <end position="1572"/>
    </location>
</feature>
<dbReference type="STRING" id="264951.A0A443I7K9"/>
<keyword evidence="5" id="KW-0804">Transcription</keyword>
<dbReference type="InterPro" id="IPR036322">
    <property type="entry name" value="WD40_repeat_dom_sf"/>
</dbReference>
<dbReference type="PANTHER" id="PTHR15528:SF11">
    <property type="entry name" value="FI18188P1"/>
    <property type="match status" value="1"/>
</dbReference>
<feature type="compositionally biased region" description="Basic and acidic residues" evidence="7">
    <location>
        <begin position="1134"/>
        <end position="1149"/>
    </location>
</feature>
<feature type="compositionally biased region" description="Basic and acidic residues" evidence="7">
    <location>
        <begin position="1040"/>
        <end position="1052"/>
    </location>
</feature>
<evidence type="ECO:0000256" key="5">
    <source>
        <dbReference type="ARBA" id="ARBA00023163"/>
    </source>
</evidence>
<proteinExistence type="predicted"/>
<dbReference type="EMBL" id="RCNU01000001">
    <property type="protein sequence ID" value="RWR00085.1"/>
    <property type="molecule type" value="Genomic_DNA"/>
</dbReference>
<dbReference type="InterPro" id="IPR015943">
    <property type="entry name" value="WD40/YVTN_repeat-like_dom_sf"/>
</dbReference>
<feature type="compositionally biased region" description="Basic and acidic residues" evidence="7">
    <location>
        <begin position="842"/>
        <end position="874"/>
    </location>
</feature>
<feature type="compositionally biased region" description="Polar residues" evidence="7">
    <location>
        <begin position="1521"/>
        <end position="1531"/>
    </location>
</feature>
<evidence type="ECO:0000313" key="9">
    <source>
        <dbReference type="EMBL" id="RWR00085.1"/>
    </source>
</evidence>
<evidence type="ECO:0000256" key="3">
    <source>
        <dbReference type="ARBA" id="ARBA00022884"/>
    </source>
</evidence>
<keyword evidence="3" id="KW-0694">RNA-binding</keyword>
<feature type="compositionally biased region" description="Basic and acidic residues" evidence="7">
    <location>
        <begin position="1225"/>
        <end position="1246"/>
    </location>
</feature>
<feature type="region of interest" description="Disordered" evidence="7">
    <location>
        <begin position="806"/>
        <end position="995"/>
    </location>
</feature>
<comment type="caution">
    <text evidence="9">The sequence shown here is derived from an EMBL/GenBank/DDBJ whole genome shotgun (WGS) entry which is preliminary data.</text>
</comment>
<feature type="compositionally biased region" description="Polar residues" evidence="7">
    <location>
        <begin position="13"/>
        <end position="29"/>
    </location>
</feature>
<dbReference type="GO" id="GO:0003723">
    <property type="term" value="F:RNA binding"/>
    <property type="evidence" value="ECO:0007669"/>
    <property type="project" value="UniProtKB-KW"/>
</dbReference>
<keyword evidence="2" id="KW-0597">Phosphoprotein</keyword>
<dbReference type="PANTHER" id="PTHR15528">
    <property type="entry name" value="PEROXISOME PROLIFERATOR ACTIVATED RECEPTOR GAMMA COACTIVATOR 1 PGC-1 -RELATED"/>
    <property type="match status" value="1"/>
</dbReference>
<feature type="compositionally biased region" description="Polar residues" evidence="7">
    <location>
        <begin position="1316"/>
        <end position="1348"/>
    </location>
</feature>
<feature type="compositionally biased region" description="Polar residues" evidence="7">
    <location>
        <begin position="1607"/>
        <end position="1628"/>
    </location>
</feature>
<feature type="compositionally biased region" description="Polar residues" evidence="7">
    <location>
        <begin position="389"/>
        <end position="401"/>
    </location>
</feature>